<dbReference type="Proteomes" id="UP001165060">
    <property type="component" value="Unassembled WGS sequence"/>
</dbReference>
<evidence type="ECO:0000256" key="1">
    <source>
        <dbReference type="SAM" id="Coils"/>
    </source>
</evidence>
<protein>
    <submittedName>
        <fullName evidence="3">Uncharacterized protein</fullName>
    </submittedName>
</protein>
<proteinExistence type="predicted"/>
<evidence type="ECO:0000256" key="2">
    <source>
        <dbReference type="SAM" id="MobiDB-lite"/>
    </source>
</evidence>
<feature type="coiled-coil region" evidence="1">
    <location>
        <begin position="78"/>
        <end position="182"/>
    </location>
</feature>
<dbReference type="Gene3D" id="1.20.5.170">
    <property type="match status" value="1"/>
</dbReference>
<evidence type="ECO:0000313" key="4">
    <source>
        <dbReference type="Proteomes" id="UP001165060"/>
    </source>
</evidence>
<keyword evidence="4" id="KW-1185">Reference proteome</keyword>
<organism evidence="3 4">
    <name type="scientific">Tetraparma gracilis</name>
    <dbReference type="NCBI Taxonomy" id="2962635"/>
    <lineage>
        <taxon>Eukaryota</taxon>
        <taxon>Sar</taxon>
        <taxon>Stramenopiles</taxon>
        <taxon>Ochrophyta</taxon>
        <taxon>Bolidophyceae</taxon>
        <taxon>Parmales</taxon>
        <taxon>Triparmaceae</taxon>
        <taxon>Tetraparma</taxon>
    </lineage>
</organism>
<keyword evidence="1" id="KW-0175">Coiled coil</keyword>
<evidence type="ECO:0000313" key="3">
    <source>
        <dbReference type="EMBL" id="GMI41015.1"/>
    </source>
</evidence>
<reference evidence="3 4" key="1">
    <citation type="journal article" date="2023" name="Commun. Biol.">
        <title>Genome analysis of Parmales, the sister group of diatoms, reveals the evolutionary specialization of diatoms from phago-mixotrophs to photoautotrophs.</title>
        <authorList>
            <person name="Ban H."/>
            <person name="Sato S."/>
            <person name="Yoshikawa S."/>
            <person name="Yamada K."/>
            <person name="Nakamura Y."/>
            <person name="Ichinomiya M."/>
            <person name="Sato N."/>
            <person name="Blanc-Mathieu R."/>
            <person name="Endo H."/>
            <person name="Kuwata A."/>
            <person name="Ogata H."/>
        </authorList>
    </citation>
    <scope>NUCLEOTIDE SEQUENCE [LARGE SCALE GENOMIC DNA]</scope>
</reference>
<gene>
    <name evidence="3" type="ORF">TeGR_g11620</name>
</gene>
<sequence length="302" mass="34192">MSPPTSPDTHMAFSSFAHIPDLQSLEFAVVLREEGNGEDIVSRMLPMSRIVPGAPVERKVRDPPVVMSVKEPCTRPECVAQRNRIQEMEDANEMLQEQLDDIEGSIRREMSKMESVEKANKTAEAANDELETAMNELDQKSAALEIEAEEGQRQKRDLHKKVQQLEAEIESFRKQTEERNRQREMAMASNQVEVVFAPQLNPFATQAPAPVINDSHGYATRPTSEREERLFVASLDLWDTTYGGSATKQSDFLSQSLRPRTTPNRTFRMPTPPYLAKARDRVKTPNGGKTKGRLRDRAAQRK</sequence>
<name>A0ABQ6N5C1_9STRA</name>
<comment type="caution">
    <text evidence="3">The sequence shown here is derived from an EMBL/GenBank/DDBJ whole genome shotgun (WGS) entry which is preliminary data.</text>
</comment>
<accession>A0ABQ6N5C1</accession>
<dbReference type="EMBL" id="BRYB01000970">
    <property type="protein sequence ID" value="GMI41015.1"/>
    <property type="molecule type" value="Genomic_DNA"/>
</dbReference>
<feature type="region of interest" description="Disordered" evidence="2">
    <location>
        <begin position="247"/>
        <end position="302"/>
    </location>
</feature>
<feature type="compositionally biased region" description="Polar residues" evidence="2">
    <location>
        <begin position="247"/>
        <end position="265"/>
    </location>
</feature>
<feature type="compositionally biased region" description="Basic and acidic residues" evidence="2">
    <location>
        <begin position="293"/>
        <end position="302"/>
    </location>
</feature>